<dbReference type="Xenbase" id="XB-GENE-29091043">
    <property type="gene designation" value="LOC108648138"/>
</dbReference>
<dbReference type="OMA" id="MMNPEYI"/>
<dbReference type="GeneTree" id="ENSGT01070000257217"/>
<dbReference type="InterPro" id="IPR019402">
    <property type="entry name" value="CWH43_N"/>
</dbReference>
<evidence type="ECO:0000256" key="3">
    <source>
        <dbReference type="ARBA" id="ARBA00022692"/>
    </source>
</evidence>
<dbReference type="GO" id="GO:0010506">
    <property type="term" value="P:regulation of autophagy"/>
    <property type="evidence" value="ECO:0000318"/>
    <property type="project" value="GO_Central"/>
</dbReference>
<dbReference type="GeneID" id="108648138"/>
<name>A0A803K5J5_XENTR</name>
<reference evidence="8" key="1">
    <citation type="journal article" date="2010" name="Science">
        <title>The genome of the Western clawed frog Xenopus tropicalis.</title>
        <authorList>
            <person name="Hellsten U."/>
            <person name="Harland R.M."/>
            <person name="Gilchrist M.J."/>
            <person name="Hendrix D."/>
            <person name="Jurka J."/>
            <person name="Kapitonov V."/>
            <person name="Ovcharenko I."/>
            <person name="Putnam N.H."/>
            <person name="Shu S."/>
            <person name="Taher L."/>
            <person name="Blitz I.L."/>
            <person name="Blumberg B."/>
            <person name="Dichmann D.S."/>
            <person name="Dubchak I."/>
            <person name="Amaya E."/>
            <person name="Detter J.C."/>
            <person name="Fletcher R."/>
            <person name="Gerhard D.S."/>
            <person name="Goodstein D."/>
            <person name="Graves T."/>
            <person name="Grigoriev I.V."/>
            <person name="Grimwood J."/>
            <person name="Kawashima T."/>
            <person name="Lindquist E."/>
            <person name="Lucas S.M."/>
            <person name="Mead P.E."/>
            <person name="Mitros T."/>
            <person name="Ogino H."/>
            <person name="Ohta Y."/>
            <person name="Poliakov A.V."/>
            <person name="Pollet N."/>
            <person name="Robert J."/>
            <person name="Salamov A."/>
            <person name="Sater A.K."/>
            <person name="Schmutz J."/>
            <person name="Terry A."/>
            <person name="Vize P.D."/>
            <person name="Warren W.C."/>
            <person name="Wells D."/>
            <person name="Wills A."/>
            <person name="Wilson R.K."/>
            <person name="Zimmerman L.B."/>
            <person name="Zorn A.M."/>
            <person name="Grainger R."/>
            <person name="Grammer T."/>
            <person name="Khokha M.K."/>
            <person name="Richardson P.M."/>
            <person name="Rokhsar D.S."/>
        </authorList>
    </citation>
    <scope>NUCLEOTIDE SEQUENCE [LARGE SCALE GENOMIC DNA]</scope>
    <source>
        <strain evidence="8">Nigerian</strain>
    </source>
</reference>
<evidence type="ECO:0000259" key="7">
    <source>
        <dbReference type="Pfam" id="PF10277"/>
    </source>
</evidence>
<evidence type="ECO:0000256" key="6">
    <source>
        <dbReference type="SAM" id="Phobius"/>
    </source>
</evidence>
<sequence length="269" mass="30113">MYSLTPPSNNLCEREHGMTSCCKGSLAFLPVLWAAWTMVCLIISFSLAVSLGHTHAFLPFISQTSMMNPEYIFSAFACTITSILGAAIVYAEYKYINIYHSNISRKWNKILLCWGLLSYLGFLIAAYVSVLVAFSVHLAGAIGGFGLNCLYNFSHTILCLQSSVWQDNKQMVIVRLCFSVGSLAFLLMIGFTKMMCVLLMSCTQSDMNFSHAVFEWLTTFGICGYILTFTKDFQRLRLTYGPVISKNWMCEQEKSINAVESVGELNARP</sequence>
<feature type="transmembrane region" description="Helical" evidence="6">
    <location>
        <begin position="212"/>
        <end position="230"/>
    </location>
</feature>
<evidence type="ECO:0000256" key="1">
    <source>
        <dbReference type="ARBA" id="ARBA00004127"/>
    </source>
</evidence>
<reference evidence="10" key="3">
    <citation type="submission" date="2025-04" db="UniProtKB">
        <authorList>
            <consortium name="RefSeq"/>
        </authorList>
    </citation>
    <scope>IDENTIFICATION</scope>
    <source>
        <strain evidence="10">Nigerian</strain>
        <tissue evidence="10">Liver and blood</tissue>
    </source>
</reference>
<evidence type="ECO:0000256" key="5">
    <source>
        <dbReference type="ARBA" id="ARBA00023136"/>
    </source>
</evidence>
<dbReference type="PANTHER" id="PTHR21324:SF17">
    <property type="entry name" value="DNA DAMAGE-REGULATED AUTOPHAGY MODULATOR PROTEIN 1"/>
    <property type="match status" value="1"/>
</dbReference>
<feature type="transmembrane region" description="Helical" evidence="6">
    <location>
        <begin position="140"/>
        <end position="160"/>
    </location>
</feature>
<dbReference type="AGR" id="Xenbase:XB-GENE-29091043"/>
<dbReference type="PANTHER" id="PTHR21324">
    <property type="entry name" value="FASTING-INDUCIBLE INTEGRAL MEMBRANE PROTEIN TM6P1-RELATED"/>
    <property type="match status" value="1"/>
</dbReference>
<evidence type="ECO:0000256" key="2">
    <source>
        <dbReference type="ARBA" id="ARBA00006565"/>
    </source>
</evidence>
<keyword evidence="3 6" id="KW-0812">Transmembrane</keyword>
<feature type="transmembrane region" description="Helical" evidence="6">
    <location>
        <begin position="71"/>
        <end position="91"/>
    </location>
</feature>
<evidence type="ECO:0000256" key="4">
    <source>
        <dbReference type="ARBA" id="ARBA00022989"/>
    </source>
</evidence>
<feature type="transmembrane region" description="Helical" evidence="6">
    <location>
        <begin position="26"/>
        <end position="51"/>
    </location>
</feature>
<dbReference type="OrthoDB" id="9902364at2759"/>
<proteinExistence type="inferred from homology"/>
<evidence type="ECO:0000313" key="10">
    <source>
        <dbReference type="RefSeq" id="XP_017951282.1"/>
    </source>
</evidence>
<dbReference type="AlphaFoldDB" id="A0A803K5J5"/>
<dbReference type="GO" id="GO:0005764">
    <property type="term" value="C:lysosome"/>
    <property type="evidence" value="ECO:0000318"/>
    <property type="project" value="GO_Central"/>
</dbReference>
<keyword evidence="5 6" id="KW-0472">Membrane</keyword>
<dbReference type="Pfam" id="PF10277">
    <property type="entry name" value="Frag1"/>
    <property type="match status" value="1"/>
</dbReference>
<feature type="transmembrane region" description="Helical" evidence="6">
    <location>
        <begin position="172"/>
        <end position="192"/>
    </location>
</feature>
<dbReference type="RefSeq" id="XP_017951282.1">
    <property type="nucleotide sequence ID" value="XM_018095793.2"/>
</dbReference>
<comment type="subcellular location">
    <subcellularLocation>
        <location evidence="1">Endomembrane system</location>
        <topology evidence="1">Multi-pass membrane protein</topology>
    </subcellularLocation>
</comment>
<dbReference type="Proteomes" id="UP000008143">
    <property type="component" value="Chromosome 7"/>
</dbReference>
<accession>A0A803K5J5</accession>
<dbReference type="GO" id="GO:0012505">
    <property type="term" value="C:endomembrane system"/>
    <property type="evidence" value="ECO:0007669"/>
    <property type="project" value="UniProtKB-SubCell"/>
</dbReference>
<feature type="domain" description="CWH43-like N-terminal" evidence="7">
    <location>
        <begin position="26"/>
        <end position="235"/>
    </location>
</feature>
<keyword evidence="4 6" id="KW-1133">Transmembrane helix</keyword>
<dbReference type="Ensembl" id="ENSXETT00000120316">
    <property type="protein sequence ID" value="ENSXETP00000115617"/>
    <property type="gene ID" value="ENSXETG00000049198"/>
</dbReference>
<feature type="transmembrane region" description="Helical" evidence="6">
    <location>
        <begin position="111"/>
        <end position="134"/>
    </location>
</feature>
<protein>
    <submittedName>
        <fullName evidence="8 10">DNA damage-regulated autophagy modulator protein 1</fullName>
    </submittedName>
</protein>
<evidence type="ECO:0000313" key="9">
    <source>
        <dbReference type="Proteomes" id="UP000008143"/>
    </source>
</evidence>
<evidence type="ECO:0000313" key="11">
    <source>
        <dbReference type="Xenbase" id="XB-GENE-29091043"/>
    </source>
</evidence>
<organism evidence="8">
    <name type="scientific">Xenopus tropicalis</name>
    <name type="common">Western clawed frog</name>
    <name type="synonym">Silurana tropicalis</name>
    <dbReference type="NCBI Taxonomy" id="8364"/>
    <lineage>
        <taxon>Eukaryota</taxon>
        <taxon>Metazoa</taxon>
        <taxon>Chordata</taxon>
        <taxon>Craniata</taxon>
        <taxon>Vertebrata</taxon>
        <taxon>Euteleostomi</taxon>
        <taxon>Amphibia</taxon>
        <taxon>Batrachia</taxon>
        <taxon>Anura</taxon>
        <taxon>Pipoidea</taxon>
        <taxon>Pipidae</taxon>
        <taxon>Xenopodinae</taxon>
        <taxon>Xenopus</taxon>
        <taxon>Silurana</taxon>
    </lineage>
</organism>
<dbReference type="InterPro" id="IPR050911">
    <property type="entry name" value="DRAM/TMEM150_Autophagy_Mod"/>
</dbReference>
<evidence type="ECO:0000313" key="8">
    <source>
        <dbReference type="Ensembl" id="ENSXETP00000115617"/>
    </source>
</evidence>
<comment type="similarity">
    <text evidence="2">Belongs to the DRAM/TMEM150 family.</text>
</comment>
<keyword evidence="9" id="KW-1185">Reference proteome</keyword>
<gene>
    <name evidence="8 10 11" type="primary">LOC108648138</name>
</gene>
<dbReference type="KEGG" id="xtr:108648138"/>
<reference evidence="8" key="2">
    <citation type="submission" date="2021-03" db="UniProtKB">
        <authorList>
            <consortium name="Ensembl"/>
        </authorList>
    </citation>
    <scope>IDENTIFICATION</scope>
</reference>